<keyword evidence="5 8" id="KW-1133">Transmembrane helix</keyword>
<dbReference type="OrthoDB" id="8521102at2"/>
<organism evidence="10 11">
    <name type="scientific">Cupriavidus basilensis</name>
    <dbReference type="NCBI Taxonomy" id="68895"/>
    <lineage>
        <taxon>Bacteria</taxon>
        <taxon>Pseudomonadati</taxon>
        <taxon>Pseudomonadota</taxon>
        <taxon>Betaproteobacteria</taxon>
        <taxon>Burkholderiales</taxon>
        <taxon>Burkholderiaceae</taxon>
        <taxon>Cupriavidus</taxon>
    </lineage>
</organism>
<evidence type="ECO:0000256" key="1">
    <source>
        <dbReference type="ARBA" id="ARBA00004167"/>
    </source>
</evidence>
<protein>
    <recommendedName>
        <fullName evidence="9">Ancillary SecYEG translocon subunit/Cell division coordinator CpoB TPR domain-containing protein</fullName>
    </recommendedName>
</protein>
<evidence type="ECO:0000256" key="6">
    <source>
        <dbReference type="ARBA" id="ARBA00023136"/>
    </source>
</evidence>
<feature type="domain" description="Ancillary SecYEG translocon subunit/Cell division coordinator CpoB TPR" evidence="9">
    <location>
        <begin position="15"/>
        <end position="208"/>
    </location>
</feature>
<evidence type="ECO:0000313" key="11">
    <source>
        <dbReference type="Proteomes" id="UP000031843"/>
    </source>
</evidence>
<evidence type="ECO:0000259" key="9">
    <source>
        <dbReference type="Pfam" id="PF09976"/>
    </source>
</evidence>
<evidence type="ECO:0000256" key="2">
    <source>
        <dbReference type="ARBA" id="ARBA00004236"/>
    </source>
</evidence>
<dbReference type="STRING" id="68895.RR42_m2661"/>
<evidence type="ECO:0000313" key="10">
    <source>
        <dbReference type="EMBL" id="AJG20046.1"/>
    </source>
</evidence>
<accession>A0A0C4YH71</accession>
<dbReference type="InterPro" id="IPR018704">
    <property type="entry name" value="SecYEG/CpoB_TPR"/>
</dbReference>
<evidence type="ECO:0000256" key="7">
    <source>
        <dbReference type="ARBA" id="ARBA00023186"/>
    </source>
</evidence>
<dbReference type="Pfam" id="PF09976">
    <property type="entry name" value="TPR_21"/>
    <property type="match status" value="1"/>
</dbReference>
<keyword evidence="7" id="KW-0143">Chaperone</keyword>
<dbReference type="GO" id="GO:0044877">
    <property type="term" value="F:protein-containing complex binding"/>
    <property type="evidence" value="ECO:0007669"/>
    <property type="project" value="InterPro"/>
</dbReference>
<dbReference type="Proteomes" id="UP000031843">
    <property type="component" value="Chromosome main"/>
</dbReference>
<feature type="transmembrane region" description="Helical" evidence="8">
    <location>
        <begin position="20"/>
        <end position="39"/>
    </location>
</feature>
<dbReference type="EMBL" id="CP010536">
    <property type="protein sequence ID" value="AJG20046.1"/>
    <property type="molecule type" value="Genomic_DNA"/>
</dbReference>
<dbReference type="AlphaFoldDB" id="A0A0C4YH71"/>
<evidence type="ECO:0000256" key="5">
    <source>
        <dbReference type="ARBA" id="ARBA00022989"/>
    </source>
</evidence>
<dbReference type="KEGG" id="cbw:RR42_m2661"/>
<dbReference type="PANTHER" id="PTHR38035:SF1">
    <property type="entry name" value="ANCILLARY SECYEG TRANSLOCON SUBUNIT"/>
    <property type="match status" value="1"/>
</dbReference>
<dbReference type="RefSeq" id="WP_043347453.1">
    <property type="nucleotide sequence ID" value="NZ_CP010536.1"/>
</dbReference>
<proteinExistence type="predicted"/>
<dbReference type="GO" id="GO:0005886">
    <property type="term" value="C:plasma membrane"/>
    <property type="evidence" value="ECO:0007669"/>
    <property type="project" value="UniProtKB-SubCell"/>
</dbReference>
<evidence type="ECO:0000256" key="8">
    <source>
        <dbReference type="SAM" id="Phobius"/>
    </source>
</evidence>
<keyword evidence="6 8" id="KW-0472">Membrane</keyword>
<dbReference type="PANTHER" id="PTHR38035">
    <property type="entry name" value="UPF0070 PROTEIN YFGM"/>
    <property type="match status" value="1"/>
</dbReference>
<dbReference type="InterPro" id="IPR026039">
    <property type="entry name" value="YfgM"/>
</dbReference>
<evidence type="ECO:0000256" key="3">
    <source>
        <dbReference type="ARBA" id="ARBA00022475"/>
    </source>
</evidence>
<name>A0A0C4YH71_9BURK</name>
<comment type="subcellular location">
    <subcellularLocation>
        <location evidence="2">Cell membrane</location>
    </subcellularLocation>
    <subcellularLocation>
        <location evidence="1">Membrane</location>
        <topology evidence="1">Single-pass membrane protein</topology>
    </subcellularLocation>
</comment>
<gene>
    <name evidence="10" type="ORF">RR42_m2661</name>
</gene>
<keyword evidence="3" id="KW-1003">Cell membrane</keyword>
<sequence length="210" mass="23261">MAYDLEEQEQLESLKAWWRQYGNTVTWALIAGLLAFAAWSGWNYWQRKQAGEAALLYEQVVKAAEGRDVERIKRAAGDLEEKFGKTAYGPMTALVSAKVLYDAGDLAGTKAQLQWAIDHGDGEYAHLARVRLAGVLLDEKAYDQGLALLKDEPPAPFVALYADRRGDLLAAQDKRPEARSAYQKALDKLSANDAAMRQIIQFKLDALGTA</sequence>
<keyword evidence="4 8" id="KW-0812">Transmembrane</keyword>
<reference evidence="10 11" key="1">
    <citation type="journal article" date="2015" name="Genome Announc.">
        <title>Complete Genome Sequence of Cupriavidus basilensis 4G11, Isolated from the Oak Ridge Field Research Center Site.</title>
        <authorList>
            <person name="Ray J."/>
            <person name="Waters R.J."/>
            <person name="Skerker J.M."/>
            <person name="Kuehl J.V."/>
            <person name="Price M.N."/>
            <person name="Huang J."/>
            <person name="Chakraborty R."/>
            <person name="Arkin A.P."/>
            <person name="Deutschbauer A."/>
        </authorList>
    </citation>
    <scope>NUCLEOTIDE SEQUENCE [LARGE SCALE GENOMIC DNA]</scope>
    <source>
        <strain evidence="10">4G11</strain>
    </source>
</reference>
<evidence type="ECO:0000256" key="4">
    <source>
        <dbReference type="ARBA" id="ARBA00022692"/>
    </source>
</evidence>
<keyword evidence="11" id="KW-1185">Reference proteome</keyword>
<dbReference type="PIRSF" id="PIRSF006170">
    <property type="entry name" value="YfgM"/>
    <property type="match status" value="1"/>
</dbReference>